<keyword evidence="1" id="KW-0472">Membrane</keyword>
<name>A0A0R1V6G2_9LACO</name>
<feature type="transmembrane region" description="Helical" evidence="1">
    <location>
        <begin position="7"/>
        <end position="24"/>
    </location>
</feature>
<comment type="caution">
    <text evidence="2">The sequence shown here is derived from an EMBL/GenBank/DDBJ whole genome shotgun (WGS) entry which is preliminary data.</text>
</comment>
<keyword evidence="1" id="KW-0812">Transmembrane</keyword>
<dbReference type="Proteomes" id="UP000051739">
    <property type="component" value="Unassembled WGS sequence"/>
</dbReference>
<dbReference type="AlphaFoldDB" id="A0A0R1V6G2"/>
<evidence type="ECO:0000256" key="1">
    <source>
        <dbReference type="SAM" id="Phobius"/>
    </source>
</evidence>
<gene>
    <name evidence="2" type="ORF">FC60_GL000858</name>
</gene>
<evidence type="ECO:0000313" key="3">
    <source>
        <dbReference type="Proteomes" id="UP000051739"/>
    </source>
</evidence>
<evidence type="ECO:0000313" key="2">
    <source>
        <dbReference type="EMBL" id="KRM01133.1"/>
    </source>
</evidence>
<keyword evidence="3" id="KW-1185">Reference proteome</keyword>
<organism evidence="2 3">
    <name type="scientific">Limosilactobacillus gastricus DSM 16045</name>
    <dbReference type="NCBI Taxonomy" id="1423749"/>
    <lineage>
        <taxon>Bacteria</taxon>
        <taxon>Bacillati</taxon>
        <taxon>Bacillota</taxon>
        <taxon>Bacilli</taxon>
        <taxon>Lactobacillales</taxon>
        <taxon>Lactobacillaceae</taxon>
        <taxon>Limosilactobacillus</taxon>
    </lineage>
</organism>
<dbReference type="EMBL" id="AZFN01000021">
    <property type="protein sequence ID" value="KRM01133.1"/>
    <property type="molecule type" value="Genomic_DNA"/>
</dbReference>
<evidence type="ECO:0008006" key="4">
    <source>
        <dbReference type="Google" id="ProtNLM"/>
    </source>
</evidence>
<accession>A0A0R1V6G2</accession>
<proteinExistence type="predicted"/>
<feature type="transmembrane region" description="Helical" evidence="1">
    <location>
        <begin position="57"/>
        <end position="75"/>
    </location>
</feature>
<sequence length="106" mass="11976">MMDRSTWIIGAGLGFIVTWLAYSLPFINSVIRVGGIFIIVNIITCIWLGFHLASHARGWQLLVFPLCFLVAVLFFGARYTLYLPLVYLAISYLAWSMKRSQTKAGD</sequence>
<dbReference type="PATRIC" id="fig|1423749.3.peg.865"/>
<reference evidence="2 3" key="1">
    <citation type="journal article" date="2015" name="Genome Announc.">
        <title>Expanding the biotechnology potential of lactobacilli through comparative genomics of 213 strains and associated genera.</title>
        <authorList>
            <person name="Sun Z."/>
            <person name="Harris H.M."/>
            <person name="McCann A."/>
            <person name="Guo C."/>
            <person name="Argimon S."/>
            <person name="Zhang W."/>
            <person name="Yang X."/>
            <person name="Jeffery I.B."/>
            <person name="Cooney J.C."/>
            <person name="Kagawa T.F."/>
            <person name="Liu W."/>
            <person name="Song Y."/>
            <person name="Salvetti E."/>
            <person name="Wrobel A."/>
            <person name="Rasinkangas P."/>
            <person name="Parkhill J."/>
            <person name="Rea M.C."/>
            <person name="O'Sullivan O."/>
            <person name="Ritari J."/>
            <person name="Douillard F.P."/>
            <person name="Paul Ross R."/>
            <person name="Yang R."/>
            <person name="Briner A.E."/>
            <person name="Felis G.E."/>
            <person name="de Vos W.M."/>
            <person name="Barrangou R."/>
            <person name="Klaenhammer T.R."/>
            <person name="Caufield P.W."/>
            <person name="Cui Y."/>
            <person name="Zhang H."/>
            <person name="O'Toole P.W."/>
        </authorList>
    </citation>
    <scope>NUCLEOTIDE SEQUENCE [LARGE SCALE GENOMIC DNA]</scope>
    <source>
        <strain evidence="2 3">DSM 16045</strain>
    </source>
</reference>
<protein>
    <recommendedName>
        <fullName evidence="4">Integral membrane protein</fullName>
    </recommendedName>
</protein>
<feature type="transmembrane region" description="Helical" evidence="1">
    <location>
        <begin position="30"/>
        <end position="50"/>
    </location>
</feature>
<keyword evidence="1" id="KW-1133">Transmembrane helix</keyword>